<feature type="transmembrane region" description="Helical" evidence="1">
    <location>
        <begin position="110"/>
        <end position="127"/>
    </location>
</feature>
<organism evidence="3 4">
    <name type="scientific">Parabacteroides goldsteinii DSM 19448 = WAL 12034</name>
    <dbReference type="NCBI Taxonomy" id="927665"/>
    <lineage>
        <taxon>Bacteria</taxon>
        <taxon>Pseudomonadati</taxon>
        <taxon>Bacteroidota</taxon>
        <taxon>Bacteroidia</taxon>
        <taxon>Bacteroidales</taxon>
        <taxon>Tannerellaceae</taxon>
        <taxon>Parabacteroides</taxon>
    </lineage>
</organism>
<proteinExistence type="predicted"/>
<dbReference type="Gene3D" id="1.10.10.60">
    <property type="entry name" value="Homeodomain-like"/>
    <property type="match status" value="1"/>
</dbReference>
<sequence length="399" mass="46544">MGAFVTYSNLMTYILPIFCSAICSVFTLLLIWNYRNLAERKLRRVVSIYCILIAVWWSSALWHVLSDDPIFLPVDIPFALSYIYIPILFYNIVYYLAYLGKKRNFPVLNYIWPVPTLAIILITTAWMSPPEGGLFTRLSLFERYTELFISSSLLRFITAIAYIVPTGLLLLRYYRQTVLQMADTDRKYVSIKSSRWLIMFFMLSILSIVIFLIAFLPSLVGASQWLIRLNALCIMAQEILLTYQVIRRQYLSYKTFDLFSGNENETGNNGLIAKQYPVPDDTRGQLNRTAFENYLSQQKPFLDPDFKLTDMAEAMGVNRTVMSNFVNQTYGVNFRRYLNQCRIREYQTLIAHPSNEQKNPYQVMTMAGFKDSRHFQRAIQLENTYKEQTDKESPINKKG</sequence>
<feature type="domain" description="HTH araC/xylS-type" evidence="2">
    <location>
        <begin position="285"/>
        <end position="380"/>
    </location>
</feature>
<dbReference type="Proteomes" id="UP000033047">
    <property type="component" value="Unassembled WGS sequence"/>
</dbReference>
<feature type="transmembrane region" description="Helical" evidence="1">
    <location>
        <begin position="196"/>
        <end position="219"/>
    </location>
</feature>
<keyword evidence="1" id="KW-1133">Transmembrane helix</keyword>
<dbReference type="EMBL" id="AQHV01000011">
    <property type="protein sequence ID" value="KKB56203.1"/>
    <property type="molecule type" value="Genomic_DNA"/>
</dbReference>
<dbReference type="GO" id="GO:0043565">
    <property type="term" value="F:sequence-specific DNA binding"/>
    <property type="evidence" value="ECO:0007669"/>
    <property type="project" value="InterPro"/>
</dbReference>
<reference evidence="3 4" key="1">
    <citation type="submission" date="2013-04" db="EMBL/GenBank/DDBJ databases">
        <title>The Genome Sequence of Parabacteroides goldsteinii DSM 19448.</title>
        <authorList>
            <consortium name="The Broad Institute Genomics Platform"/>
            <person name="Earl A."/>
            <person name="Ward D."/>
            <person name="Feldgarden M."/>
            <person name="Gevers D."/>
            <person name="Martens E."/>
            <person name="Sakamoto M."/>
            <person name="Benno Y."/>
            <person name="Song Y."/>
            <person name="Liu C."/>
            <person name="Lee J."/>
            <person name="Bolanos M."/>
            <person name="Vaisanen M.L."/>
            <person name="Finegold S.M."/>
            <person name="Walker B."/>
            <person name="Young S."/>
            <person name="Zeng Q."/>
            <person name="Gargeya S."/>
            <person name="Fitzgerald M."/>
            <person name="Haas B."/>
            <person name="Abouelleil A."/>
            <person name="Allen A.W."/>
            <person name="Alvarado L."/>
            <person name="Arachchi H.M."/>
            <person name="Berlin A.M."/>
            <person name="Chapman S.B."/>
            <person name="Gainer-Dewar J."/>
            <person name="Goldberg J."/>
            <person name="Griggs A."/>
            <person name="Gujja S."/>
            <person name="Hansen M."/>
            <person name="Howarth C."/>
            <person name="Imamovic A."/>
            <person name="Ireland A."/>
            <person name="Larimer J."/>
            <person name="McCowan C."/>
            <person name="Murphy C."/>
            <person name="Pearson M."/>
            <person name="Poon T.W."/>
            <person name="Priest M."/>
            <person name="Roberts A."/>
            <person name="Saif S."/>
            <person name="Shea T."/>
            <person name="Sisk P."/>
            <person name="Sykes S."/>
            <person name="Wortman J."/>
            <person name="Nusbaum C."/>
            <person name="Birren B."/>
        </authorList>
    </citation>
    <scope>NUCLEOTIDE SEQUENCE [LARGE SCALE GENOMIC DNA]</scope>
    <source>
        <strain evidence="3 4">DSM 19448</strain>
    </source>
</reference>
<keyword evidence="1" id="KW-0472">Membrane</keyword>
<gene>
    <name evidence="3" type="ORF">HMPREF1535_02177</name>
</gene>
<keyword evidence="1" id="KW-0812">Transmembrane</keyword>
<dbReference type="PROSITE" id="PS01124">
    <property type="entry name" value="HTH_ARAC_FAMILY_2"/>
    <property type="match status" value="1"/>
</dbReference>
<comment type="caution">
    <text evidence="3">The sequence shown here is derived from an EMBL/GenBank/DDBJ whole genome shotgun (WGS) entry which is preliminary data.</text>
</comment>
<dbReference type="GeneID" id="69983513"/>
<evidence type="ECO:0000313" key="4">
    <source>
        <dbReference type="Proteomes" id="UP000033047"/>
    </source>
</evidence>
<dbReference type="InterPro" id="IPR018060">
    <property type="entry name" value="HTH_AraC"/>
</dbReference>
<feature type="transmembrane region" description="Helical" evidence="1">
    <location>
        <begin position="147"/>
        <end position="171"/>
    </location>
</feature>
<dbReference type="PATRIC" id="fig|927665.4.peg.2236"/>
<dbReference type="STRING" id="927665.HMPREF1535_02177"/>
<accession>A0A0F5JEQ7</accession>
<name>A0A0F5JEQ7_9BACT</name>
<dbReference type="SMART" id="SM00342">
    <property type="entry name" value="HTH_ARAC"/>
    <property type="match status" value="1"/>
</dbReference>
<dbReference type="AlphaFoldDB" id="A0A0F5JEQ7"/>
<protein>
    <recommendedName>
        <fullName evidence="2">HTH araC/xylS-type domain-containing protein</fullName>
    </recommendedName>
</protein>
<evidence type="ECO:0000259" key="2">
    <source>
        <dbReference type="PROSITE" id="PS01124"/>
    </source>
</evidence>
<evidence type="ECO:0000256" key="1">
    <source>
        <dbReference type="SAM" id="Phobius"/>
    </source>
</evidence>
<feature type="transmembrane region" description="Helical" evidence="1">
    <location>
        <begin position="46"/>
        <end position="64"/>
    </location>
</feature>
<feature type="transmembrane region" description="Helical" evidence="1">
    <location>
        <begin position="12"/>
        <end position="34"/>
    </location>
</feature>
<feature type="transmembrane region" description="Helical" evidence="1">
    <location>
        <begin position="76"/>
        <end position="98"/>
    </location>
</feature>
<dbReference type="GO" id="GO:0003700">
    <property type="term" value="F:DNA-binding transcription factor activity"/>
    <property type="evidence" value="ECO:0007669"/>
    <property type="project" value="InterPro"/>
</dbReference>
<dbReference type="HOGENOM" id="CLU_060724_0_0_10"/>
<dbReference type="RefSeq" id="WP_046146092.1">
    <property type="nucleotide sequence ID" value="NZ_KQ033912.1"/>
</dbReference>
<evidence type="ECO:0000313" key="3">
    <source>
        <dbReference type="EMBL" id="KKB56203.1"/>
    </source>
</evidence>